<dbReference type="EMBL" id="JAGTXO010000019">
    <property type="protein sequence ID" value="KAG8462789.1"/>
    <property type="molecule type" value="Genomic_DNA"/>
</dbReference>
<proteinExistence type="predicted"/>
<name>A0A8J6C7H7_DIALT</name>
<evidence type="ECO:0000313" key="2">
    <source>
        <dbReference type="Proteomes" id="UP000751190"/>
    </source>
</evidence>
<gene>
    <name evidence="1" type="ORF">KFE25_004765</name>
</gene>
<sequence>MAAARALIRTLDLGGDGLDGDERAEREALEHGFYFGRVVWFDPYPFDDELVLEPRTARAPRVAGNAAGGEGDGAPASRMMVHTPSLAIRPLPPLDAVDADAATAPAHGGAAVAHVARASDKLRPRQRWRRRVAWRWRRLRADFAFYLCNHHFVLAPLLAHPLCAVGRLGRTAVLVSAAGVALGVQLLLEADVGATVSQALAELVASGELQLADFPELPALLQASSLFLAISAGATAVTASQLLAKALLLPPCARRAEVLRAAMGGDAADGAARAPAVAAGAARERSCVRRLSRWLCCGTSPCANRCCDGCGCGWCVACAACALAWARARSVELRAAALALLGVTLGGACVAVTRHRALLCLNALASLVQAALFQSVLTDALAFAAVRHTQLRRFGRLDVVRAHLYPHGLGRPSAETLRRARRGYEPLPDGPLARAARAPLASHGARAAERYAPLV</sequence>
<dbReference type="AlphaFoldDB" id="A0A8J6C7H7"/>
<protein>
    <submittedName>
        <fullName evidence="1">Uncharacterized protein</fullName>
    </submittedName>
</protein>
<evidence type="ECO:0000313" key="1">
    <source>
        <dbReference type="EMBL" id="KAG8462789.1"/>
    </source>
</evidence>
<reference evidence="1" key="1">
    <citation type="submission" date="2021-05" db="EMBL/GenBank/DDBJ databases">
        <title>The genome of the haptophyte Pavlova lutheri (Diacronema luteri, Pavlovales) - a model for lipid biosynthesis in eukaryotic algae.</title>
        <authorList>
            <person name="Hulatt C.J."/>
            <person name="Posewitz M.C."/>
        </authorList>
    </citation>
    <scope>NUCLEOTIDE SEQUENCE</scope>
    <source>
        <strain evidence="1">NIVA-4/92</strain>
    </source>
</reference>
<accession>A0A8J6C7H7</accession>
<keyword evidence="2" id="KW-1185">Reference proteome</keyword>
<comment type="caution">
    <text evidence="1">The sequence shown here is derived from an EMBL/GenBank/DDBJ whole genome shotgun (WGS) entry which is preliminary data.</text>
</comment>
<dbReference type="OrthoDB" id="10649550at2759"/>
<organism evidence="1 2">
    <name type="scientific">Diacronema lutheri</name>
    <name type="common">Unicellular marine alga</name>
    <name type="synonym">Monochrysis lutheri</name>
    <dbReference type="NCBI Taxonomy" id="2081491"/>
    <lineage>
        <taxon>Eukaryota</taxon>
        <taxon>Haptista</taxon>
        <taxon>Haptophyta</taxon>
        <taxon>Pavlovophyceae</taxon>
        <taxon>Pavlovales</taxon>
        <taxon>Pavlovaceae</taxon>
        <taxon>Diacronema</taxon>
    </lineage>
</organism>
<dbReference type="Proteomes" id="UP000751190">
    <property type="component" value="Unassembled WGS sequence"/>
</dbReference>